<accession>A0A9N7US38</accession>
<evidence type="ECO:0000313" key="2">
    <source>
        <dbReference type="EMBL" id="CAB1437943.1"/>
    </source>
</evidence>
<feature type="compositionally biased region" description="Basic and acidic residues" evidence="1">
    <location>
        <begin position="155"/>
        <end position="165"/>
    </location>
</feature>
<evidence type="ECO:0000256" key="1">
    <source>
        <dbReference type="SAM" id="MobiDB-lite"/>
    </source>
</evidence>
<evidence type="ECO:0000313" key="3">
    <source>
        <dbReference type="Proteomes" id="UP001153269"/>
    </source>
</evidence>
<feature type="compositionally biased region" description="Polar residues" evidence="1">
    <location>
        <begin position="168"/>
        <end position="178"/>
    </location>
</feature>
<feature type="compositionally biased region" description="Basic and acidic residues" evidence="1">
    <location>
        <begin position="17"/>
        <end position="28"/>
    </location>
</feature>
<protein>
    <submittedName>
        <fullName evidence="2">Uncharacterized protein</fullName>
    </submittedName>
</protein>
<feature type="compositionally biased region" description="Basic residues" evidence="1">
    <location>
        <begin position="1"/>
        <end position="16"/>
    </location>
</feature>
<feature type="region of interest" description="Disordered" evidence="1">
    <location>
        <begin position="1"/>
        <end position="28"/>
    </location>
</feature>
<dbReference type="Proteomes" id="UP001153269">
    <property type="component" value="Unassembled WGS sequence"/>
</dbReference>
<keyword evidence="3" id="KW-1185">Reference proteome</keyword>
<name>A0A9N7US38_PLEPL</name>
<dbReference type="AlphaFoldDB" id="A0A9N7US38"/>
<reference evidence="2" key="1">
    <citation type="submission" date="2020-03" db="EMBL/GenBank/DDBJ databases">
        <authorList>
            <person name="Weist P."/>
        </authorList>
    </citation>
    <scope>NUCLEOTIDE SEQUENCE</scope>
</reference>
<organism evidence="2 3">
    <name type="scientific">Pleuronectes platessa</name>
    <name type="common">European plaice</name>
    <dbReference type="NCBI Taxonomy" id="8262"/>
    <lineage>
        <taxon>Eukaryota</taxon>
        <taxon>Metazoa</taxon>
        <taxon>Chordata</taxon>
        <taxon>Craniata</taxon>
        <taxon>Vertebrata</taxon>
        <taxon>Euteleostomi</taxon>
        <taxon>Actinopterygii</taxon>
        <taxon>Neopterygii</taxon>
        <taxon>Teleostei</taxon>
        <taxon>Neoteleostei</taxon>
        <taxon>Acanthomorphata</taxon>
        <taxon>Carangaria</taxon>
        <taxon>Pleuronectiformes</taxon>
        <taxon>Pleuronectoidei</taxon>
        <taxon>Pleuronectidae</taxon>
        <taxon>Pleuronectes</taxon>
    </lineage>
</organism>
<dbReference type="EMBL" id="CADEAL010002090">
    <property type="protein sequence ID" value="CAB1437943.1"/>
    <property type="molecule type" value="Genomic_DNA"/>
</dbReference>
<proteinExistence type="predicted"/>
<comment type="caution">
    <text evidence="2">The sequence shown here is derived from an EMBL/GenBank/DDBJ whole genome shotgun (WGS) entry which is preliminary data.</text>
</comment>
<sequence length="277" mass="30054">MAAGYRRQRRDRTGRRTRTDTHTEGRLECTDGPRAAVKLEAGEETCVGRTAGVGSPPRPLAIETPSSHPSIHPSIHPYIHPSILPPSIPPAHLCQPSASSAGAIKILPHTVTANTKSRHRSSVKTQQRAARVTGAPSSSSLCPQSERLPGNSLKGNERPQRESRNVRRTGQTNVSSPTHRLPTPYRSAPFTKELHGRDTASDSGAGLHFSTWRAKTTQSAVRTAMEQAPVSAPGFQDPAEGRLRPDGRSLTCTVLTVDMHVGHKYRFMTAINPELLK</sequence>
<gene>
    <name evidence="2" type="ORF">PLEPLA_LOCUS25923</name>
</gene>
<feature type="region of interest" description="Disordered" evidence="1">
    <location>
        <begin position="111"/>
        <end position="206"/>
    </location>
</feature>